<keyword evidence="3" id="KW-1185">Reference proteome</keyword>
<reference evidence="2 3" key="1">
    <citation type="submission" date="2017-02" db="EMBL/GenBank/DDBJ databases">
        <title>Draft genome sequence of a Kluyvera intermedia isolate from a patient with a pancreatic abscess.</title>
        <authorList>
            <person name="Thele R."/>
        </authorList>
    </citation>
    <scope>NUCLEOTIDE SEQUENCE [LARGE SCALE GENOMIC DNA]</scope>
    <source>
        <strain evidence="2 3">FOSA7093</strain>
    </source>
</reference>
<dbReference type="RefSeq" id="WP_047369906.1">
    <property type="nucleotide sequence ID" value="NZ_CABMNU010000005.1"/>
</dbReference>
<gene>
    <name evidence="2" type="ORF">B2M27_14730</name>
    <name evidence="1" type="ORF">I8531_000657</name>
</gene>
<reference evidence="1" key="2">
    <citation type="journal article" date="2018" name="Genome Biol.">
        <title>SKESA: strategic k-mer extension for scrupulous assemblies.</title>
        <authorList>
            <person name="Souvorov A."/>
            <person name="Agarwala R."/>
            <person name="Lipman D.J."/>
        </authorList>
    </citation>
    <scope>NUCLEOTIDE SEQUENCE</scope>
    <source>
        <strain evidence="1">CAVp300</strain>
    </source>
</reference>
<dbReference type="AlphaFoldDB" id="A0A9P3T543"/>
<sequence length="113" mass="12904">MIQCKRVYDAASGQDGYRVLVDRLWPRGVKKTDLNYDEWCKDLAPSSELRKAFHGDVLDFAAFREAYLAELADKHETGKQLCEKGKDALTLLYAAKDTRQNHALVLAEWLESL</sequence>
<dbReference type="Proteomes" id="UP000192521">
    <property type="component" value="Unassembled WGS sequence"/>
</dbReference>
<dbReference type="OrthoDB" id="9790745at2"/>
<dbReference type="InterPro" id="IPR052552">
    <property type="entry name" value="YeaO-like"/>
</dbReference>
<protein>
    <submittedName>
        <fullName evidence="1">DUF488 domain-containing protein</fullName>
    </submittedName>
    <submittedName>
        <fullName evidence="2">MarR family transcriptional regulator</fullName>
    </submittedName>
</protein>
<dbReference type="Proteomes" id="UP000867740">
    <property type="component" value="Unassembled WGS sequence"/>
</dbReference>
<evidence type="ECO:0000313" key="3">
    <source>
        <dbReference type="Proteomes" id="UP000192521"/>
    </source>
</evidence>
<evidence type="ECO:0000313" key="1">
    <source>
        <dbReference type="EMBL" id="HAT3580399.1"/>
    </source>
</evidence>
<dbReference type="EMBL" id="DACSUM010000004">
    <property type="protein sequence ID" value="HAT3580399.1"/>
    <property type="molecule type" value="Genomic_DNA"/>
</dbReference>
<dbReference type="PANTHER" id="PTHR36849">
    <property type="entry name" value="CYTOPLASMIC PROTEIN-RELATED"/>
    <property type="match status" value="1"/>
</dbReference>
<evidence type="ECO:0000313" key="4">
    <source>
        <dbReference type="Proteomes" id="UP000867740"/>
    </source>
</evidence>
<comment type="caution">
    <text evidence="1">The sequence shown here is derived from an EMBL/GenBank/DDBJ whole genome shotgun (WGS) entry which is preliminary data.</text>
</comment>
<organism evidence="1 4">
    <name type="scientific">Kluyvera intermedia</name>
    <name type="common">Enterobacter intermedius</name>
    <dbReference type="NCBI Taxonomy" id="61648"/>
    <lineage>
        <taxon>Bacteria</taxon>
        <taxon>Pseudomonadati</taxon>
        <taxon>Pseudomonadota</taxon>
        <taxon>Gammaproteobacteria</taxon>
        <taxon>Enterobacterales</taxon>
        <taxon>Enterobacteriaceae</taxon>
        <taxon>Kluyvera</taxon>
    </lineage>
</organism>
<proteinExistence type="predicted"/>
<dbReference type="Pfam" id="PF22752">
    <property type="entry name" value="DUF488-N3i"/>
    <property type="match status" value="1"/>
</dbReference>
<dbReference type="EMBL" id="MWPR01000021">
    <property type="protein sequence ID" value="ORJ49566.1"/>
    <property type="molecule type" value="Genomic_DNA"/>
</dbReference>
<accession>A0A9P3T543</accession>
<dbReference type="PANTHER" id="PTHR36849:SF1">
    <property type="entry name" value="CYTOPLASMIC PROTEIN"/>
    <property type="match status" value="1"/>
</dbReference>
<evidence type="ECO:0000313" key="2">
    <source>
        <dbReference type="EMBL" id="ORJ49566.1"/>
    </source>
</evidence>
<reference evidence="1" key="3">
    <citation type="submission" date="2020-10" db="EMBL/GenBank/DDBJ databases">
        <authorList>
            <consortium name="NCBI Pathogen Detection Project"/>
        </authorList>
    </citation>
    <scope>NUCLEOTIDE SEQUENCE</scope>
    <source>
        <strain evidence="1">CAVp300</strain>
    </source>
</reference>
<name>A0A9P3T543_KLUIN</name>